<feature type="binding site" evidence="6">
    <location>
        <position position="241"/>
    </location>
    <ligand>
        <name>NAD(+)</name>
        <dbReference type="ChEBI" id="CHEBI:57540"/>
    </ligand>
</feature>
<evidence type="ECO:0000256" key="2">
    <source>
        <dbReference type="ARBA" id="ARBA00011643"/>
    </source>
</evidence>
<keyword evidence="6" id="KW-0520">NAD</keyword>
<dbReference type="Gene3D" id="3.40.50.10860">
    <property type="entry name" value="Leucine Dehydrogenase, chain A, domain 1"/>
    <property type="match status" value="1"/>
</dbReference>
<dbReference type="FunFam" id="3.40.50.720:FF:000030">
    <property type="entry name" value="Glutamate dehydrogenase"/>
    <property type="match status" value="1"/>
</dbReference>
<dbReference type="PROSITE" id="PS00074">
    <property type="entry name" value="GLFV_DEHYDROGENASE"/>
    <property type="match status" value="1"/>
</dbReference>
<dbReference type="InterPro" id="IPR050724">
    <property type="entry name" value="Glu_Leu_Phe_Val_DH"/>
</dbReference>
<dbReference type="SMART" id="SM00839">
    <property type="entry name" value="ELFV_dehydrog"/>
    <property type="match status" value="1"/>
</dbReference>
<dbReference type="InterPro" id="IPR014362">
    <property type="entry name" value="Glu_DH"/>
</dbReference>
<dbReference type="SUPFAM" id="SSF51735">
    <property type="entry name" value="NAD(P)-binding Rossmann-fold domains"/>
    <property type="match status" value="1"/>
</dbReference>
<evidence type="ECO:0000256" key="3">
    <source>
        <dbReference type="ARBA" id="ARBA00023002"/>
    </source>
</evidence>
<dbReference type="Pfam" id="PF02812">
    <property type="entry name" value="ELFV_dehydrog_N"/>
    <property type="match status" value="1"/>
</dbReference>
<evidence type="ECO:0000313" key="11">
    <source>
        <dbReference type="Proteomes" id="UP000546464"/>
    </source>
</evidence>
<dbReference type="InterPro" id="IPR006097">
    <property type="entry name" value="Glu/Leu/Phe/Val/Trp_DH_dimer"/>
</dbReference>
<evidence type="ECO:0000256" key="7">
    <source>
        <dbReference type="PIRSR" id="PIRSR000185-3"/>
    </source>
</evidence>
<dbReference type="InterPro" id="IPR046346">
    <property type="entry name" value="Aminoacid_DH-like_N_sf"/>
</dbReference>
<dbReference type="GO" id="GO:0000166">
    <property type="term" value="F:nucleotide binding"/>
    <property type="evidence" value="ECO:0007669"/>
    <property type="project" value="UniProtKB-KW"/>
</dbReference>
<protein>
    <recommendedName>
        <fullName evidence="4">Glutamate dehydrogenase</fullName>
    </recommendedName>
</protein>
<feature type="site" description="Important for catalysis" evidence="7">
    <location>
        <position position="166"/>
    </location>
</feature>
<sequence length="445" mass="49113">MHPAITRTLEVVQHRNHSEPVFLQAVQEVLETLSPVIEEHPEIEEQNLLERLCEPERQIIFRVPWRDDKGNIQVNRGFRTQFNSVLGPYKGGLRFHPTVNMGVIKFLAFEQIFKNSLTGLNIGGGKGGADFDPKGKSDEEVMRFCQAFMNELFRHVSYKRDVPAGDIGVGAREIGYLFGQYKKLTNSFELGVITGKGASWGGSLGRTEATGYGTVYFAEEMMKVKSDSLQGKTCVISGSGNVALYALQKLQELGANVVACSDSSGVIYDPKGLDFDALRMIKEVERERIGKYTDVHGSATFRPDAKVWDIECDAAFPCATQNELDAGDARKLVKNGCRLVCEGANMPCTPEAIEIFRGSEVNFAPGKAANAGGVAVSGLEMQQNAGLEHWSFEQVDKELHKIMRGIHESCLRYAEQYHRRGDYVSGANIGGFLRVAEAMICQGLI</sequence>
<proteinExistence type="inferred from homology"/>
<dbReference type="Gene3D" id="1.10.285.10">
    <property type="entry name" value="Glutamate Dehydrogenase, chain A, domain 3"/>
    <property type="match status" value="2"/>
</dbReference>
<feature type="binding site" evidence="6">
    <location>
        <position position="90"/>
    </location>
    <ligand>
        <name>substrate</name>
    </ligand>
</feature>
<accession>A0A842HHN4</accession>
<comment type="similarity">
    <text evidence="1 4 8">Belongs to the Glu/Leu/Phe/Val dehydrogenases family.</text>
</comment>
<evidence type="ECO:0000256" key="1">
    <source>
        <dbReference type="ARBA" id="ARBA00006382"/>
    </source>
</evidence>
<feature type="binding site" evidence="6">
    <location>
        <position position="114"/>
    </location>
    <ligand>
        <name>substrate</name>
    </ligand>
</feature>
<evidence type="ECO:0000256" key="8">
    <source>
        <dbReference type="RuleBase" id="RU004417"/>
    </source>
</evidence>
<dbReference type="InterPro" id="IPR006096">
    <property type="entry name" value="Glu/Leu/Phe/Val/Trp_DH_C"/>
</dbReference>
<evidence type="ECO:0000313" key="10">
    <source>
        <dbReference type="EMBL" id="MBC2596255.1"/>
    </source>
</evidence>
<dbReference type="SUPFAM" id="SSF53223">
    <property type="entry name" value="Aminoacid dehydrogenase-like, N-terminal domain"/>
    <property type="match status" value="1"/>
</dbReference>
<dbReference type="GO" id="GO:0004354">
    <property type="term" value="F:glutamate dehydrogenase (NADP+) activity"/>
    <property type="evidence" value="ECO:0007669"/>
    <property type="project" value="TreeGrafter"/>
</dbReference>
<dbReference type="InterPro" id="IPR033922">
    <property type="entry name" value="NAD_bind_Glu_DH"/>
</dbReference>
<gene>
    <name evidence="10" type="primary">gdhA</name>
    <name evidence="10" type="ORF">H5P28_18455</name>
</gene>
<evidence type="ECO:0000256" key="6">
    <source>
        <dbReference type="PIRSR" id="PIRSR000185-2"/>
    </source>
</evidence>
<organism evidence="10 11">
    <name type="scientific">Ruficoccus amylovorans</name>
    <dbReference type="NCBI Taxonomy" id="1804625"/>
    <lineage>
        <taxon>Bacteria</taxon>
        <taxon>Pseudomonadati</taxon>
        <taxon>Verrucomicrobiota</taxon>
        <taxon>Opitutia</taxon>
        <taxon>Puniceicoccales</taxon>
        <taxon>Cerasicoccaceae</taxon>
        <taxon>Ruficoccus</taxon>
    </lineage>
</organism>
<dbReference type="PANTHER" id="PTHR43571:SF1">
    <property type="entry name" value="NADP-SPECIFIC GLUTAMATE DEHYDROGENASE 1-RELATED"/>
    <property type="match status" value="1"/>
</dbReference>
<name>A0A842HHN4_9BACT</name>
<dbReference type="PIRSF" id="PIRSF000185">
    <property type="entry name" value="Glu_DH"/>
    <property type="match status" value="1"/>
</dbReference>
<comment type="subunit">
    <text evidence="2">Homohexamer.</text>
</comment>
<feature type="active site" description="Proton donor" evidence="5">
    <location>
        <position position="126"/>
    </location>
</feature>
<feature type="binding site" evidence="6">
    <location>
        <position position="377"/>
    </location>
    <ligand>
        <name>substrate</name>
    </ligand>
</feature>
<dbReference type="EMBL" id="JACHVB010000063">
    <property type="protein sequence ID" value="MBC2596255.1"/>
    <property type="molecule type" value="Genomic_DNA"/>
</dbReference>
<keyword evidence="3 4" id="KW-0560">Oxidoreductase</keyword>
<reference evidence="10 11" key="1">
    <citation type="submission" date="2020-07" db="EMBL/GenBank/DDBJ databases">
        <authorList>
            <person name="Feng X."/>
        </authorList>
    </citation>
    <scope>NUCLEOTIDE SEQUENCE [LARGE SCALE GENOMIC DNA]</scope>
    <source>
        <strain evidence="10 11">JCM31066</strain>
    </source>
</reference>
<dbReference type="InterPro" id="IPR006095">
    <property type="entry name" value="Glu/Leu/Phe/Val/Trp_DH"/>
</dbReference>
<feature type="binding site" evidence="6">
    <location>
        <position position="210"/>
    </location>
    <ligand>
        <name>NAD(+)</name>
        <dbReference type="ChEBI" id="CHEBI:57540"/>
    </ligand>
</feature>
<dbReference type="FunFam" id="3.40.50.10860:FF:000002">
    <property type="entry name" value="Glutamate dehydrogenase"/>
    <property type="match status" value="1"/>
</dbReference>
<comment type="caution">
    <text evidence="10">The sequence shown here is derived from an EMBL/GenBank/DDBJ whole genome shotgun (WGS) entry which is preliminary data.</text>
</comment>
<keyword evidence="6" id="KW-0547">Nucleotide-binding</keyword>
<keyword evidence="11" id="KW-1185">Reference proteome</keyword>
<dbReference type="GO" id="GO:0005829">
    <property type="term" value="C:cytosol"/>
    <property type="evidence" value="ECO:0007669"/>
    <property type="project" value="TreeGrafter"/>
</dbReference>
<dbReference type="GO" id="GO:0006537">
    <property type="term" value="P:glutamate biosynthetic process"/>
    <property type="evidence" value="ECO:0007669"/>
    <property type="project" value="UniProtKB-ARBA"/>
</dbReference>
<evidence type="ECO:0000256" key="5">
    <source>
        <dbReference type="PIRSR" id="PIRSR000185-1"/>
    </source>
</evidence>
<feature type="domain" description="Glutamate/phenylalanine/leucine/valine/L-tryptophan dehydrogenase C-terminal" evidence="9">
    <location>
        <begin position="203"/>
        <end position="443"/>
    </location>
</feature>
<feature type="binding site" evidence="6">
    <location>
        <position position="165"/>
    </location>
    <ligand>
        <name>substrate</name>
    </ligand>
</feature>
<dbReference type="PANTHER" id="PTHR43571">
    <property type="entry name" value="NADP-SPECIFIC GLUTAMATE DEHYDROGENASE 1-RELATED"/>
    <property type="match status" value="1"/>
</dbReference>
<feature type="binding site" evidence="6">
    <location>
        <position position="111"/>
    </location>
    <ligand>
        <name>substrate</name>
    </ligand>
</feature>
<dbReference type="NCBIfam" id="NF006929">
    <property type="entry name" value="PRK09414.1"/>
    <property type="match status" value="1"/>
</dbReference>
<dbReference type="Gene3D" id="3.40.50.720">
    <property type="entry name" value="NAD(P)-binding Rossmann-like Domain"/>
    <property type="match status" value="1"/>
</dbReference>
<dbReference type="AlphaFoldDB" id="A0A842HHN4"/>
<dbReference type="CDD" id="cd05313">
    <property type="entry name" value="NAD_bind_2_Glu_DH"/>
    <property type="match status" value="1"/>
</dbReference>
<evidence type="ECO:0000259" key="9">
    <source>
        <dbReference type="SMART" id="SM00839"/>
    </source>
</evidence>
<dbReference type="FunFam" id="1.10.285.10:FF:000001">
    <property type="entry name" value="Glutamate dehydrogenase"/>
    <property type="match status" value="1"/>
</dbReference>
<dbReference type="InterPro" id="IPR033524">
    <property type="entry name" value="Glu/Leu/Phe/Val_DH_AS"/>
</dbReference>
<dbReference type="Pfam" id="PF00208">
    <property type="entry name" value="ELFV_dehydrog"/>
    <property type="match status" value="1"/>
</dbReference>
<dbReference type="Proteomes" id="UP000546464">
    <property type="component" value="Unassembled WGS sequence"/>
</dbReference>
<dbReference type="RefSeq" id="WP_185677166.1">
    <property type="nucleotide sequence ID" value="NZ_JACHVB010000063.1"/>
</dbReference>
<dbReference type="InterPro" id="IPR036291">
    <property type="entry name" value="NAD(P)-bd_dom_sf"/>
</dbReference>
<evidence type="ECO:0000256" key="4">
    <source>
        <dbReference type="PIRNR" id="PIRNR000185"/>
    </source>
</evidence>
<dbReference type="PRINTS" id="PR00082">
    <property type="entry name" value="GLFDHDRGNASE"/>
</dbReference>